<protein>
    <submittedName>
        <fullName evidence="9">Flavodoxin</fullName>
    </submittedName>
</protein>
<dbReference type="Proteomes" id="UP000593626">
    <property type="component" value="Chromosome"/>
</dbReference>
<evidence type="ECO:0000256" key="4">
    <source>
        <dbReference type="ARBA" id="ARBA00022448"/>
    </source>
</evidence>
<dbReference type="PROSITE" id="PS50902">
    <property type="entry name" value="FLAVODOXIN_LIKE"/>
    <property type="match status" value="1"/>
</dbReference>
<dbReference type="KEGG" id="mcui:G8O30_12000"/>
<organism evidence="9 10">
    <name type="scientific">Mangrovibacillus cuniculi</name>
    <dbReference type="NCBI Taxonomy" id="2593652"/>
    <lineage>
        <taxon>Bacteria</taxon>
        <taxon>Bacillati</taxon>
        <taxon>Bacillota</taxon>
        <taxon>Bacilli</taxon>
        <taxon>Bacillales</taxon>
        <taxon>Bacillaceae</taxon>
        <taxon>Mangrovibacillus</taxon>
    </lineage>
</organism>
<dbReference type="PANTHER" id="PTHR42809">
    <property type="entry name" value="FLAVODOXIN 2"/>
    <property type="match status" value="1"/>
</dbReference>
<feature type="domain" description="Flavodoxin-like" evidence="8">
    <location>
        <begin position="5"/>
        <end position="142"/>
    </location>
</feature>
<dbReference type="InterPro" id="IPR050619">
    <property type="entry name" value="Flavodoxin"/>
</dbReference>
<comment type="cofactor">
    <cofactor evidence="1">
        <name>FMN</name>
        <dbReference type="ChEBI" id="CHEBI:58210"/>
    </cofactor>
</comment>
<keyword evidence="4" id="KW-0813">Transport</keyword>
<evidence type="ECO:0000313" key="10">
    <source>
        <dbReference type="Proteomes" id="UP000593626"/>
    </source>
</evidence>
<reference evidence="9 10" key="1">
    <citation type="submission" date="2019-07" db="EMBL/GenBank/DDBJ databases">
        <title>Genome sequence of 2 isolates from Red Sea Mangroves.</title>
        <authorList>
            <person name="Sefrji F."/>
            <person name="Michoud G."/>
            <person name="Merlino G."/>
            <person name="Daffonchio D."/>
        </authorList>
    </citation>
    <scope>NUCLEOTIDE SEQUENCE [LARGE SCALE GENOMIC DNA]</scope>
    <source>
        <strain evidence="9 10">R1DC41</strain>
    </source>
</reference>
<dbReference type="GO" id="GO:0010181">
    <property type="term" value="F:FMN binding"/>
    <property type="evidence" value="ECO:0007669"/>
    <property type="project" value="InterPro"/>
</dbReference>
<dbReference type="GO" id="GO:0016651">
    <property type="term" value="F:oxidoreductase activity, acting on NAD(P)H"/>
    <property type="evidence" value="ECO:0007669"/>
    <property type="project" value="UniProtKB-ARBA"/>
</dbReference>
<keyword evidence="7" id="KW-0249">Electron transport</keyword>
<keyword evidence="6" id="KW-0288">FMN</keyword>
<dbReference type="InterPro" id="IPR008254">
    <property type="entry name" value="Flavodoxin/NO_synth"/>
</dbReference>
<dbReference type="SUPFAM" id="SSF52218">
    <property type="entry name" value="Flavoproteins"/>
    <property type="match status" value="1"/>
</dbReference>
<evidence type="ECO:0000256" key="1">
    <source>
        <dbReference type="ARBA" id="ARBA00001917"/>
    </source>
</evidence>
<evidence type="ECO:0000256" key="3">
    <source>
        <dbReference type="ARBA" id="ARBA00005267"/>
    </source>
</evidence>
<keyword evidence="10" id="KW-1185">Reference proteome</keyword>
<dbReference type="Gene3D" id="3.40.50.360">
    <property type="match status" value="1"/>
</dbReference>
<dbReference type="AlphaFoldDB" id="A0A7S8CD69"/>
<evidence type="ECO:0000256" key="7">
    <source>
        <dbReference type="ARBA" id="ARBA00022982"/>
    </source>
</evidence>
<dbReference type="GO" id="GO:0009055">
    <property type="term" value="F:electron transfer activity"/>
    <property type="evidence" value="ECO:0007669"/>
    <property type="project" value="InterPro"/>
</dbReference>
<evidence type="ECO:0000256" key="5">
    <source>
        <dbReference type="ARBA" id="ARBA00022630"/>
    </source>
</evidence>
<comment type="function">
    <text evidence="2">Low-potential electron donor to a number of redox enzymes.</text>
</comment>
<keyword evidence="5" id="KW-0285">Flavoprotein</keyword>
<comment type="similarity">
    <text evidence="3">Belongs to the flavodoxin family.</text>
</comment>
<dbReference type="Pfam" id="PF00258">
    <property type="entry name" value="Flavodoxin_1"/>
    <property type="match status" value="1"/>
</dbReference>
<gene>
    <name evidence="9" type="ORF">G8O30_12000</name>
</gene>
<accession>A0A7S8CD69</accession>
<dbReference type="PROSITE" id="PS00201">
    <property type="entry name" value="FLAVODOXIN"/>
    <property type="match status" value="1"/>
</dbReference>
<dbReference type="RefSeq" id="WP_239672296.1">
    <property type="nucleotide sequence ID" value="NZ_CP049742.1"/>
</dbReference>
<dbReference type="InterPro" id="IPR029039">
    <property type="entry name" value="Flavoprotein-like_sf"/>
</dbReference>
<name>A0A7S8CD69_9BACI</name>
<dbReference type="InterPro" id="IPR001226">
    <property type="entry name" value="Flavodoxin_CS"/>
</dbReference>
<dbReference type="EMBL" id="CP049742">
    <property type="protein sequence ID" value="QPC47623.1"/>
    <property type="molecule type" value="Genomic_DNA"/>
</dbReference>
<proteinExistence type="inferred from homology"/>
<evidence type="ECO:0000313" key="9">
    <source>
        <dbReference type="EMBL" id="QPC47623.1"/>
    </source>
</evidence>
<evidence type="ECO:0000259" key="8">
    <source>
        <dbReference type="PROSITE" id="PS50902"/>
    </source>
</evidence>
<dbReference type="PANTHER" id="PTHR42809:SF1">
    <property type="entry name" value="FLAVODOXIN 1"/>
    <property type="match status" value="1"/>
</dbReference>
<evidence type="ECO:0000256" key="2">
    <source>
        <dbReference type="ARBA" id="ARBA00003297"/>
    </source>
</evidence>
<sequence length="151" mass="17142">MIIRALIIYHSISGNTEMLAGWIQQEFEKIEVLVDYYTLTDLPNVDLSVYDIISLGTYTWGNGDIPREWDTFWPLLHDSHLPGTVFGVFGTGDTFYPNFCGAVTRICAQLESVVLVACALKVELQPQEQDRERCAKFTEVLVNRVSIDSYN</sequence>
<evidence type="ECO:0000256" key="6">
    <source>
        <dbReference type="ARBA" id="ARBA00022643"/>
    </source>
</evidence>